<dbReference type="STRING" id="225345.CLCHR_10830"/>
<evidence type="ECO:0000313" key="11">
    <source>
        <dbReference type="EMBL" id="RII35967.1"/>
    </source>
</evidence>
<reference evidence="11 13" key="2">
    <citation type="submission" date="2018-08" db="EMBL/GenBank/DDBJ databases">
        <title>Genome of Clostridium chromiireducens C1, DSM12136.</title>
        <authorList>
            <person name="Xing M."/>
            <person name="Wei Y."/>
            <person name="Ang E.L."/>
            <person name="Zhao H."/>
            <person name="Zhang Y."/>
        </authorList>
    </citation>
    <scope>NUCLEOTIDE SEQUENCE [LARGE SCALE GENOMIC DNA]</scope>
    <source>
        <strain evidence="11 13">C1</strain>
    </source>
</reference>
<dbReference type="InterPro" id="IPR003501">
    <property type="entry name" value="PTS_EIIB_2/3"/>
</dbReference>
<keyword evidence="5" id="KW-0598">Phosphotransferase system</keyword>
<evidence type="ECO:0000256" key="6">
    <source>
        <dbReference type="ARBA" id="ARBA00022777"/>
    </source>
</evidence>
<dbReference type="Proteomes" id="UP000265930">
    <property type="component" value="Unassembled WGS sequence"/>
</dbReference>
<dbReference type="PANTHER" id="PTHR34581">
    <property type="entry name" value="PTS SYSTEM N,N'-DIACETYLCHITOBIOSE-SPECIFIC EIIB COMPONENT"/>
    <property type="match status" value="1"/>
</dbReference>
<dbReference type="GO" id="GO:0016301">
    <property type="term" value="F:kinase activity"/>
    <property type="evidence" value="ECO:0007669"/>
    <property type="project" value="UniProtKB-KW"/>
</dbReference>
<dbReference type="OrthoDB" id="9808134at2"/>
<keyword evidence="12" id="KW-1185">Reference proteome</keyword>
<dbReference type="InterPro" id="IPR036095">
    <property type="entry name" value="PTS_EIIB-like_sf"/>
</dbReference>
<dbReference type="Gene3D" id="3.40.50.2300">
    <property type="match status" value="1"/>
</dbReference>
<comment type="caution">
    <text evidence="10">The sequence shown here is derived from an EMBL/GenBank/DDBJ whole genome shotgun (WGS) entry which is preliminary data.</text>
</comment>
<dbReference type="GO" id="GO:0009401">
    <property type="term" value="P:phosphoenolpyruvate-dependent sugar phosphotransferase system"/>
    <property type="evidence" value="ECO:0007669"/>
    <property type="project" value="UniProtKB-KW"/>
</dbReference>
<keyword evidence="3 9" id="KW-0762">Sugar transport</keyword>
<evidence type="ECO:0000256" key="4">
    <source>
        <dbReference type="ARBA" id="ARBA00022679"/>
    </source>
</evidence>
<protein>
    <submittedName>
        <fullName evidence="10">Lichenan-specific phosphotransferase enzyme IIB component</fullName>
        <ecNumber evidence="10">2.7.1.191</ecNumber>
    </submittedName>
    <submittedName>
        <fullName evidence="9">PTS sugar transporter subunit IIB</fullName>
    </submittedName>
</protein>
<evidence type="ECO:0000256" key="7">
    <source>
        <dbReference type="PROSITE-ProRule" id="PRU00423"/>
    </source>
</evidence>
<dbReference type="AlphaFoldDB" id="A0A1V4IY32"/>
<keyword evidence="4 10" id="KW-0808">Transferase</keyword>
<feature type="modified residue" description="Phosphocysteine; by EIIA" evidence="7">
    <location>
        <position position="7"/>
    </location>
</feature>
<dbReference type="InterPro" id="IPR013012">
    <property type="entry name" value="PTS_EIIB_3"/>
</dbReference>
<dbReference type="EMBL" id="WSRQ01000021">
    <property type="protein sequence ID" value="MVX64759.1"/>
    <property type="molecule type" value="Genomic_DNA"/>
</dbReference>
<keyword evidence="6" id="KW-0418">Kinase</keyword>
<dbReference type="PANTHER" id="PTHR34581:SF2">
    <property type="entry name" value="PTS SYSTEM N,N'-DIACETYLCHITOBIOSE-SPECIFIC EIIB COMPONENT"/>
    <property type="match status" value="1"/>
</dbReference>
<evidence type="ECO:0000256" key="1">
    <source>
        <dbReference type="ARBA" id="ARBA00022448"/>
    </source>
</evidence>
<evidence type="ECO:0000313" key="9">
    <source>
        <dbReference type="EMBL" id="MVX64759.1"/>
    </source>
</evidence>
<gene>
    <name evidence="10" type="primary">licB_2</name>
    <name evidence="10" type="ORF">CLCHR_10830</name>
    <name evidence="11" type="ORF">D2A34_00940</name>
    <name evidence="9" type="ORF">GKZ28_13750</name>
</gene>
<dbReference type="EMBL" id="MZGT01000011">
    <property type="protein sequence ID" value="OPJ64730.1"/>
    <property type="molecule type" value="Genomic_DNA"/>
</dbReference>
<evidence type="ECO:0000313" key="13">
    <source>
        <dbReference type="Proteomes" id="UP000265930"/>
    </source>
</evidence>
<keyword evidence="2" id="KW-0597">Phosphoprotein</keyword>
<dbReference type="GO" id="GO:0008982">
    <property type="term" value="F:protein-N(PI)-phosphohistidine-sugar phosphotransferase activity"/>
    <property type="evidence" value="ECO:0007669"/>
    <property type="project" value="InterPro"/>
</dbReference>
<organism evidence="10 12">
    <name type="scientific">Clostridium chromiireducens</name>
    <dbReference type="NCBI Taxonomy" id="225345"/>
    <lineage>
        <taxon>Bacteria</taxon>
        <taxon>Bacillati</taxon>
        <taxon>Bacillota</taxon>
        <taxon>Clostridia</taxon>
        <taxon>Eubacteriales</taxon>
        <taxon>Clostridiaceae</taxon>
        <taxon>Clostridium</taxon>
    </lineage>
</organism>
<dbReference type="NCBIfam" id="TIGR00853">
    <property type="entry name" value="pts-lac"/>
    <property type="match status" value="1"/>
</dbReference>
<dbReference type="PROSITE" id="PS51100">
    <property type="entry name" value="PTS_EIIB_TYPE_3"/>
    <property type="match status" value="1"/>
</dbReference>
<proteinExistence type="predicted"/>
<dbReference type="Proteomes" id="UP000656077">
    <property type="component" value="Unassembled WGS sequence"/>
</dbReference>
<evidence type="ECO:0000313" key="12">
    <source>
        <dbReference type="Proteomes" id="UP000191056"/>
    </source>
</evidence>
<accession>A0A1V4IY32</accession>
<dbReference type="Pfam" id="PF02302">
    <property type="entry name" value="PTS_IIB"/>
    <property type="match status" value="1"/>
</dbReference>
<evidence type="ECO:0000256" key="2">
    <source>
        <dbReference type="ARBA" id="ARBA00022553"/>
    </source>
</evidence>
<dbReference type="InterPro" id="IPR051819">
    <property type="entry name" value="PTS_sugar-specific_EIIB"/>
</dbReference>
<dbReference type="CDD" id="cd05564">
    <property type="entry name" value="PTS_IIB_chitobiose_lichenan"/>
    <property type="match status" value="1"/>
</dbReference>
<evidence type="ECO:0000256" key="3">
    <source>
        <dbReference type="ARBA" id="ARBA00022597"/>
    </source>
</evidence>
<evidence type="ECO:0000256" key="5">
    <source>
        <dbReference type="ARBA" id="ARBA00022683"/>
    </source>
</evidence>
<dbReference type="Proteomes" id="UP000191056">
    <property type="component" value="Unassembled WGS sequence"/>
</dbReference>
<keyword evidence="1" id="KW-0813">Transport</keyword>
<name>A0A1V4IY32_9CLOT</name>
<dbReference type="EMBL" id="QXDJ01000001">
    <property type="protein sequence ID" value="RII35967.1"/>
    <property type="molecule type" value="Genomic_DNA"/>
</dbReference>
<dbReference type="SUPFAM" id="SSF52794">
    <property type="entry name" value="PTS system IIB component-like"/>
    <property type="match status" value="1"/>
</dbReference>
<evidence type="ECO:0000259" key="8">
    <source>
        <dbReference type="PROSITE" id="PS51100"/>
    </source>
</evidence>
<sequence>MKILLVCSAGMSTSLLVTKMEKAAKEQGIEATIWAVSTDAADSNMAKADVVLIGPQIRFQLPEMKKKGEKYSIPVEAIPSVDYGMCNGPKVLSFAINLINDNK</sequence>
<reference evidence="9" key="3">
    <citation type="submission" date="2019-12" db="EMBL/GenBank/DDBJ databases">
        <title>Microbes associate with the intestines of laboratory mice.</title>
        <authorList>
            <person name="Navarre W."/>
            <person name="Wong E."/>
        </authorList>
    </citation>
    <scope>NUCLEOTIDE SEQUENCE</scope>
    <source>
        <strain evidence="9">NM79_F5</strain>
    </source>
</reference>
<dbReference type="EC" id="2.7.1.191" evidence="10"/>
<feature type="domain" description="PTS EIIB type-3" evidence="8">
    <location>
        <begin position="1"/>
        <end position="103"/>
    </location>
</feature>
<evidence type="ECO:0000313" key="10">
    <source>
        <dbReference type="EMBL" id="OPJ64730.1"/>
    </source>
</evidence>
<dbReference type="RefSeq" id="WP_079438673.1">
    <property type="nucleotide sequence ID" value="NZ_JBLZIA010000001.1"/>
</dbReference>
<reference evidence="10 12" key="1">
    <citation type="submission" date="2017-03" db="EMBL/GenBank/DDBJ databases">
        <title>Genome sequence of Clostridium chromiireducens DSM 23318.</title>
        <authorList>
            <person name="Poehlein A."/>
            <person name="Daniel R."/>
        </authorList>
    </citation>
    <scope>NUCLEOTIDE SEQUENCE [LARGE SCALE GENOMIC DNA]</scope>
    <source>
        <strain evidence="10 12">DSM 23318</strain>
    </source>
</reference>